<keyword evidence="5" id="KW-1185">Reference proteome</keyword>
<feature type="compositionally biased region" description="Polar residues" evidence="1">
    <location>
        <begin position="476"/>
        <end position="486"/>
    </location>
</feature>
<dbReference type="AlphaFoldDB" id="A0A328ZKF1"/>
<dbReference type="RefSeq" id="WP_111876288.1">
    <property type="nucleotide sequence ID" value="NZ_CBCSGC010000019.1"/>
</dbReference>
<dbReference type="EMBL" id="QLTA01000007">
    <property type="protein sequence ID" value="RAR85122.1"/>
    <property type="molecule type" value="Genomic_DNA"/>
</dbReference>
<keyword evidence="2" id="KW-0812">Transmembrane</keyword>
<feature type="region of interest" description="Disordered" evidence="1">
    <location>
        <begin position="476"/>
        <end position="507"/>
    </location>
</feature>
<comment type="caution">
    <text evidence="4">The sequence shown here is derived from an EMBL/GenBank/DDBJ whole genome shotgun (WGS) entry which is preliminary data.</text>
</comment>
<name>A0A328ZKF1_9BURK</name>
<evidence type="ECO:0000313" key="4">
    <source>
        <dbReference type="EMBL" id="RAR85122.1"/>
    </source>
</evidence>
<protein>
    <submittedName>
        <fullName evidence="4">Uncharacterized protein DUF4178</fullName>
    </submittedName>
</protein>
<keyword evidence="2" id="KW-1133">Transmembrane helix</keyword>
<dbReference type="Proteomes" id="UP000248856">
    <property type="component" value="Unassembled WGS sequence"/>
</dbReference>
<sequence>MADPHLQRHYRAPCPGCGAPVEFRSAQSTHAVCPYCQSTVVRSGEVLTRVGKMAEVFDDHSPLQLMASGRVLLDAREQSFTLIGRLQYQAETGTWAEWNAILEDGSTATLGEDNGAYVFTRPMDPGRELPPPERFRVGTTTAVSGKPYSVAANVQAHLVSAQGELPRLPPLGQPFAVVELRSEQGDVLSFDYGQTPPRVERGRTVRLEDLRMQGLKNESAKEEKARQFNCPHCGAPVAVKFDTTRSLTCPSCASLIDVSGGIGGELRHAVQDEPVQPLIPLGTTGQLEGGVWQVVGFQHRMGSEPGDDESFGWDEYLLYNRQRGFAFLVDATDGWSLVRPTTGAPKLSANGQGATYLGSTYRLDSQYRAETTYVLGEFYWPVARGQVTQNRDFSGAGGRGRLSMEQTPREITWSAGNLLDSALVAKAFKLDGQKDLFRRDDASPLASAGSVGCGTVIIIAVVLVLLLLLFSRGCSSSCDPQRENCTSSSYRSSGGSFGGWSSGGGHK</sequence>
<proteinExistence type="predicted"/>
<feature type="compositionally biased region" description="Gly residues" evidence="1">
    <location>
        <begin position="495"/>
        <end position="507"/>
    </location>
</feature>
<organism evidence="4 5">
    <name type="scientific">Paracidovorax anthurii</name>
    <dbReference type="NCBI Taxonomy" id="78229"/>
    <lineage>
        <taxon>Bacteria</taxon>
        <taxon>Pseudomonadati</taxon>
        <taxon>Pseudomonadota</taxon>
        <taxon>Betaproteobacteria</taxon>
        <taxon>Burkholderiales</taxon>
        <taxon>Comamonadaceae</taxon>
        <taxon>Paracidovorax</taxon>
    </lineage>
</organism>
<evidence type="ECO:0000259" key="3">
    <source>
        <dbReference type="Pfam" id="PF13785"/>
    </source>
</evidence>
<accession>A0A328ZKF1</accession>
<dbReference type="InterPro" id="IPR025235">
    <property type="entry name" value="DUF4178"/>
</dbReference>
<evidence type="ECO:0000313" key="5">
    <source>
        <dbReference type="Proteomes" id="UP000248856"/>
    </source>
</evidence>
<feature type="domain" description="DUF4178" evidence="3">
    <location>
        <begin position="74"/>
        <end position="206"/>
    </location>
</feature>
<keyword evidence="2" id="KW-0472">Membrane</keyword>
<dbReference type="OrthoDB" id="228033at2"/>
<reference evidence="4 5" key="1">
    <citation type="submission" date="2018-06" db="EMBL/GenBank/DDBJ databases">
        <title>Genomic Encyclopedia of Archaeal and Bacterial Type Strains, Phase II (KMG-II): from individual species to whole genera.</title>
        <authorList>
            <person name="Goeker M."/>
        </authorList>
    </citation>
    <scope>NUCLEOTIDE SEQUENCE [LARGE SCALE GENOMIC DNA]</scope>
    <source>
        <strain evidence="4 5">CFPB 3232</strain>
    </source>
</reference>
<feature type="domain" description="DUF4178" evidence="3">
    <location>
        <begin position="281"/>
        <end position="419"/>
    </location>
</feature>
<feature type="transmembrane region" description="Helical" evidence="2">
    <location>
        <begin position="445"/>
        <end position="470"/>
    </location>
</feature>
<gene>
    <name evidence="4" type="ORF">AX018_100757</name>
</gene>
<evidence type="ECO:0000256" key="2">
    <source>
        <dbReference type="SAM" id="Phobius"/>
    </source>
</evidence>
<dbReference type="Pfam" id="PF13785">
    <property type="entry name" value="DUF4178"/>
    <property type="match status" value="2"/>
</dbReference>
<evidence type="ECO:0000256" key="1">
    <source>
        <dbReference type="SAM" id="MobiDB-lite"/>
    </source>
</evidence>